<evidence type="ECO:0000313" key="2">
    <source>
        <dbReference type="Proteomes" id="UP000001194"/>
    </source>
</evidence>
<dbReference type="HOGENOM" id="CLU_3032744_0_0_1"/>
<dbReference type="RefSeq" id="XP_001878903.1">
    <property type="nucleotide sequence ID" value="XM_001878868.1"/>
</dbReference>
<reference evidence="1 2" key="1">
    <citation type="journal article" date="2008" name="Nature">
        <title>The genome of Laccaria bicolor provides insights into mycorrhizal symbiosis.</title>
        <authorList>
            <person name="Martin F."/>
            <person name="Aerts A."/>
            <person name="Ahren D."/>
            <person name="Brun A."/>
            <person name="Danchin E.G.J."/>
            <person name="Duchaussoy F."/>
            <person name="Gibon J."/>
            <person name="Kohler A."/>
            <person name="Lindquist E."/>
            <person name="Pereda V."/>
            <person name="Salamov A."/>
            <person name="Shapiro H.J."/>
            <person name="Wuyts J."/>
            <person name="Blaudez D."/>
            <person name="Buee M."/>
            <person name="Brokstein P."/>
            <person name="Canbaeck B."/>
            <person name="Cohen D."/>
            <person name="Courty P.E."/>
            <person name="Coutinho P.M."/>
            <person name="Delaruelle C."/>
            <person name="Detter J.C."/>
            <person name="Deveau A."/>
            <person name="DiFazio S."/>
            <person name="Duplessis S."/>
            <person name="Fraissinet-Tachet L."/>
            <person name="Lucic E."/>
            <person name="Frey-Klett P."/>
            <person name="Fourrey C."/>
            <person name="Feussner I."/>
            <person name="Gay G."/>
            <person name="Grimwood J."/>
            <person name="Hoegger P.J."/>
            <person name="Jain P."/>
            <person name="Kilaru S."/>
            <person name="Labbe J."/>
            <person name="Lin Y.C."/>
            <person name="Legue V."/>
            <person name="Le Tacon F."/>
            <person name="Marmeisse R."/>
            <person name="Melayah D."/>
            <person name="Montanini B."/>
            <person name="Muratet M."/>
            <person name="Nehls U."/>
            <person name="Niculita-Hirzel H."/>
            <person name="Oudot-Le Secq M.P."/>
            <person name="Peter M."/>
            <person name="Quesneville H."/>
            <person name="Rajashekar B."/>
            <person name="Reich M."/>
            <person name="Rouhier N."/>
            <person name="Schmutz J."/>
            <person name="Yin T."/>
            <person name="Chalot M."/>
            <person name="Henrissat B."/>
            <person name="Kuees U."/>
            <person name="Lucas S."/>
            <person name="Van de Peer Y."/>
            <person name="Podila G.K."/>
            <person name="Polle A."/>
            <person name="Pukkila P.J."/>
            <person name="Richardson P.M."/>
            <person name="Rouze P."/>
            <person name="Sanders I.R."/>
            <person name="Stajich J.E."/>
            <person name="Tunlid A."/>
            <person name="Tuskan G."/>
            <person name="Grigoriev I.V."/>
        </authorList>
    </citation>
    <scope>NUCLEOTIDE SEQUENCE [LARGE SCALE GENOMIC DNA]</scope>
    <source>
        <strain evidence="2">S238N-H82 / ATCC MYA-4686</strain>
    </source>
</reference>
<dbReference type="InParanoid" id="B0D538"/>
<protein>
    <submittedName>
        <fullName evidence="1">Predicted protein</fullName>
    </submittedName>
</protein>
<evidence type="ECO:0000313" key="1">
    <source>
        <dbReference type="EMBL" id="EDR10453.1"/>
    </source>
</evidence>
<name>B0D538_LACBS</name>
<dbReference type="EMBL" id="DS547097">
    <property type="protein sequence ID" value="EDR10453.1"/>
    <property type="molecule type" value="Genomic_DNA"/>
</dbReference>
<proteinExistence type="predicted"/>
<dbReference type="AlphaFoldDB" id="B0D538"/>
<accession>B0D538</accession>
<keyword evidence="2" id="KW-1185">Reference proteome</keyword>
<sequence length="55" mass="6452">MFGIVTVQTYIYFSTSGFRNYNDLHILKWFNSLWSTKEPCKLVLLNLIPPFFSGC</sequence>
<organism evidence="2">
    <name type="scientific">Laccaria bicolor (strain S238N-H82 / ATCC MYA-4686)</name>
    <name type="common">Bicoloured deceiver</name>
    <name type="synonym">Laccaria laccata var. bicolor</name>
    <dbReference type="NCBI Taxonomy" id="486041"/>
    <lineage>
        <taxon>Eukaryota</taxon>
        <taxon>Fungi</taxon>
        <taxon>Dikarya</taxon>
        <taxon>Basidiomycota</taxon>
        <taxon>Agaricomycotina</taxon>
        <taxon>Agaricomycetes</taxon>
        <taxon>Agaricomycetidae</taxon>
        <taxon>Agaricales</taxon>
        <taxon>Agaricineae</taxon>
        <taxon>Hydnangiaceae</taxon>
        <taxon>Laccaria</taxon>
    </lineage>
</organism>
<dbReference type="KEGG" id="lbc:LACBIDRAFT_317404"/>
<gene>
    <name evidence="1" type="ORF">LACBIDRAFT_317404</name>
</gene>
<dbReference type="GeneID" id="6074654"/>
<dbReference type="Proteomes" id="UP000001194">
    <property type="component" value="Unassembled WGS sequence"/>
</dbReference>